<evidence type="ECO:0000259" key="1">
    <source>
        <dbReference type="Pfam" id="PF12706"/>
    </source>
</evidence>
<dbReference type="InterPro" id="IPR001279">
    <property type="entry name" value="Metallo-B-lactamas"/>
</dbReference>
<dbReference type="SUPFAM" id="SSF56281">
    <property type="entry name" value="Metallo-hydrolase/oxidoreductase"/>
    <property type="match status" value="1"/>
</dbReference>
<name>A0A081BM75_9BACT</name>
<keyword evidence="3" id="KW-1185">Reference proteome</keyword>
<dbReference type="Pfam" id="PF12706">
    <property type="entry name" value="Lactamase_B_2"/>
    <property type="match status" value="1"/>
</dbReference>
<dbReference type="Gene3D" id="3.60.15.10">
    <property type="entry name" value="Ribonuclease Z/Hydroxyacylglutathione hydrolase-like"/>
    <property type="match status" value="1"/>
</dbReference>
<gene>
    <name evidence="2" type="ORF">U14_02736</name>
</gene>
<protein>
    <submittedName>
        <fullName evidence="2">Beta-lactamase domain protein</fullName>
    </submittedName>
</protein>
<dbReference type="HOGENOM" id="CLU_031317_1_0_0"/>
<dbReference type="AlphaFoldDB" id="A0A081BM75"/>
<sequence length="309" mass="35479">MAKTFYFQLLGTRGSRPVLADEFIKFGGNTTSYKVWGEGMFPIYVDGGSGLFREGTRLSKEITHFTFLLTHSHWDHILAFPFFEPFYHATTHARFWGTSSFKETFEELFKHQFQTDAFPIHYSELPASIRFTTTAGGERFVIPPPVTPQHPRSQSQEDEEYHISTYQINHPGIDLGYRIELHGKSVVILTDLAPIEDNHLGHGMRQFEKKDEARYYQGLVDFCQDADLVLHDTHFNEQNIKGKESWGHSTEVMAVNLALRSRVKRLILGHHAPEDTDAAILKKYNTARHLAEPHGLEILIPQEDEILLI</sequence>
<dbReference type="Proteomes" id="UP000030700">
    <property type="component" value="Unassembled WGS sequence"/>
</dbReference>
<dbReference type="STRING" id="1499966.U14_02736"/>
<proteinExistence type="predicted"/>
<accession>A0A081BM75</accession>
<feature type="domain" description="Metallo-beta-lactamase" evidence="1">
    <location>
        <begin position="68"/>
        <end position="207"/>
    </location>
</feature>
<dbReference type="EMBL" id="DF820457">
    <property type="protein sequence ID" value="GAK51491.1"/>
    <property type="molecule type" value="Genomic_DNA"/>
</dbReference>
<dbReference type="InterPro" id="IPR036866">
    <property type="entry name" value="RibonucZ/Hydroxyglut_hydro"/>
</dbReference>
<evidence type="ECO:0000313" key="2">
    <source>
        <dbReference type="EMBL" id="GAK51491.1"/>
    </source>
</evidence>
<organism evidence="2">
    <name type="scientific">Candidatus Moduliflexus flocculans</name>
    <dbReference type="NCBI Taxonomy" id="1499966"/>
    <lineage>
        <taxon>Bacteria</taxon>
        <taxon>Candidatus Moduliflexota</taxon>
        <taxon>Candidatus Moduliflexia</taxon>
        <taxon>Candidatus Moduliflexales</taxon>
        <taxon>Candidatus Moduliflexaceae</taxon>
    </lineage>
</organism>
<dbReference type="CDD" id="cd07715">
    <property type="entry name" value="TaR3-like_MBL-fold"/>
    <property type="match status" value="1"/>
</dbReference>
<reference evidence="2" key="1">
    <citation type="journal article" date="2015" name="PeerJ">
        <title>First genomic representation of candidate bacterial phylum KSB3 points to enhanced environmental sensing as a trigger of wastewater bulking.</title>
        <authorList>
            <person name="Sekiguchi Y."/>
            <person name="Ohashi A."/>
            <person name="Parks D.H."/>
            <person name="Yamauchi T."/>
            <person name="Tyson G.W."/>
            <person name="Hugenholtz P."/>
        </authorList>
    </citation>
    <scope>NUCLEOTIDE SEQUENCE [LARGE SCALE GENOMIC DNA]</scope>
</reference>
<evidence type="ECO:0000313" key="3">
    <source>
        <dbReference type="Proteomes" id="UP000030700"/>
    </source>
</evidence>